<keyword evidence="3" id="KW-1185">Reference proteome</keyword>
<dbReference type="AlphaFoldDB" id="A0A1Y5T8J6"/>
<dbReference type="Pfam" id="PF05940">
    <property type="entry name" value="NnrS"/>
    <property type="match status" value="1"/>
</dbReference>
<evidence type="ECO:0000256" key="1">
    <source>
        <dbReference type="SAM" id="Phobius"/>
    </source>
</evidence>
<keyword evidence="1" id="KW-0472">Membrane</keyword>
<dbReference type="OrthoDB" id="9770040at2"/>
<name>A0A1Y5T8J6_9RHOB</name>
<organism evidence="2 3">
    <name type="scientific">Falsiruegeria litorea R37</name>
    <dbReference type="NCBI Taxonomy" id="1200284"/>
    <lineage>
        <taxon>Bacteria</taxon>
        <taxon>Pseudomonadati</taxon>
        <taxon>Pseudomonadota</taxon>
        <taxon>Alphaproteobacteria</taxon>
        <taxon>Rhodobacterales</taxon>
        <taxon>Roseobacteraceae</taxon>
        <taxon>Falsiruegeria</taxon>
    </lineage>
</organism>
<keyword evidence="1" id="KW-0812">Transmembrane</keyword>
<evidence type="ECO:0000313" key="2">
    <source>
        <dbReference type="EMBL" id="SLN57988.1"/>
    </source>
</evidence>
<sequence length="86" mass="9317">MAGAIGPMTLAVMSRATLRHTGRVLTANCATVVNYLCVFATAFTRFLPLLKPDFSHLPGVLRLMAFVGFAAAYGPLLLKPKHESQR</sequence>
<dbReference type="EMBL" id="FWFO01000002">
    <property type="protein sequence ID" value="SLN57988.1"/>
    <property type="molecule type" value="Genomic_DNA"/>
</dbReference>
<dbReference type="Proteomes" id="UP000193077">
    <property type="component" value="Unassembled WGS sequence"/>
</dbReference>
<feature type="transmembrane region" description="Helical" evidence="1">
    <location>
        <begin position="24"/>
        <end position="47"/>
    </location>
</feature>
<keyword evidence="1" id="KW-1133">Transmembrane helix</keyword>
<protein>
    <submittedName>
        <fullName evidence="2">NnrS protein</fullName>
    </submittedName>
</protein>
<reference evidence="2 3" key="1">
    <citation type="submission" date="2017-03" db="EMBL/GenBank/DDBJ databases">
        <authorList>
            <person name="Afonso C.L."/>
            <person name="Miller P.J."/>
            <person name="Scott M.A."/>
            <person name="Spackman E."/>
            <person name="Goraichik I."/>
            <person name="Dimitrov K.M."/>
            <person name="Suarez D.L."/>
            <person name="Swayne D.E."/>
        </authorList>
    </citation>
    <scope>NUCLEOTIDE SEQUENCE [LARGE SCALE GENOMIC DNA]</scope>
    <source>
        <strain evidence="2 3">CECT 7639</strain>
    </source>
</reference>
<dbReference type="RefSeq" id="WP_085796815.1">
    <property type="nucleotide sequence ID" value="NZ_FWFO01000002.1"/>
</dbReference>
<evidence type="ECO:0000313" key="3">
    <source>
        <dbReference type="Proteomes" id="UP000193077"/>
    </source>
</evidence>
<accession>A0A1Y5T8J6</accession>
<dbReference type="InterPro" id="IPR010266">
    <property type="entry name" value="NnrS"/>
</dbReference>
<proteinExistence type="predicted"/>
<feature type="transmembrane region" description="Helical" evidence="1">
    <location>
        <begin position="59"/>
        <end position="78"/>
    </location>
</feature>
<gene>
    <name evidence="2" type="ORF">TRL7639_03186</name>
</gene>